<reference evidence="2 3" key="1">
    <citation type="submission" date="2023-06" db="EMBL/GenBank/DDBJ databases">
        <authorList>
            <person name="Yushchuk O."/>
            <person name="Binda E."/>
            <person name="Ruckert-Reed C."/>
            <person name="Fedorenko V."/>
            <person name="Kalinowski J."/>
            <person name="Marinelli F."/>
        </authorList>
    </citation>
    <scope>NUCLEOTIDE SEQUENCE [LARGE SCALE GENOMIC DNA]</scope>
    <source>
        <strain evidence="2 3">NRRL 3884</strain>
    </source>
</reference>
<evidence type="ECO:0000313" key="2">
    <source>
        <dbReference type="EMBL" id="WIM99368.1"/>
    </source>
</evidence>
<sequence>MLEESDRRVLADIEHHLSAGDPAFARRMRSGDPPACAFPTVSVLCVGTFLSTPFLGLFLGPRGVLIAINVTAVVILLILLCRTYHRGRF</sequence>
<keyword evidence="3" id="KW-1185">Reference proteome</keyword>
<keyword evidence="1" id="KW-1133">Transmembrane helix</keyword>
<dbReference type="RefSeq" id="WP_284920806.1">
    <property type="nucleotide sequence ID" value="NZ_CP126980.1"/>
</dbReference>
<feature type="transmembrane region" description="Helical" evidence="1">
    <location>
        <begin position="64"/>
        <end position="84"/>
    </location>
</feature>
<keyword evidence="1" id="KW-0812">Transmembrane</keyword>
<gene>
    <name evidence="2" type="ORF">ACTOB_003018</name>
</gene>
<proteinExistence type="predicted"/>
<feature type="transmembrane region" description="Helical" evidence="1">
    <location>
        <begin position="36"/>
        <end position="58"/>
    </location>
</feature>
<evidence type="ECO:0000313" key="3">
    <source>
        <dbReference type="Proteomes" id="UP001240150"/>
    </source>
</evidence>
<organism evidence="2 3">
    <name type="scientific">Actinoplanes oblitus</name>
    <dbReference type="NCBI Taxonomy" id="3040509"/>
    <lineage>
        <taxon>Bacteria</taxon>
        <taxon>Bacillati</taxon>
        <taxon>Actinomycetota</taxon>
        <taxon>Actinomycetes</taxon>
        <taxon>Micromonosporales</taxon>
        <taxon>Micromonosporaceae</taxon>
        <taxon>Actinoplanes</taxon>
    </lineage>
</organism>
<protein>
    <submittedName>
        <fullName evidence="2">DUF3040 domain-containing protein</fullName>
    </submittedName>
</protein>
<dbReference type="Proteomes" id="UP001240150">
    <property type="component" value="Chromosome"/>
</dbReference>
<dbReference type="EMBL" id="CP126980">
    <property type="protein sequence ID" value="WIM99368.1"/>
    <property type="molecule type" value="Genomic_DNA"/>
</dbReference>
<dbReference type="InterPro" id="IPR021401">
    <property type="entry name" value="DUF3040"/>
</dbReference>
<keyword evidence="1" id="KW-0472">Membrane</keyword>
<name>A0ABY8WP03_9ACTN</name>
<evidence type="ECO:0000256" key="1">
    <source>
        <dbReference type="SAM" id="Phobius"/>
    </source>
</evidence>
<accession>A0ABY8WP03</accession>
<dbReference type="Pfam" id="PF11239">
    <property type="entry name" value="DUF3040"/>
    <property type="match status" value="1"/>
</dbReference>